<accession>A0A7Y0HHP8</accession>
<dbReference type="Pfam" id="PF11188">
    <property type="entry name" value="DUF2975"/>
    <property type="match status" value="1"/>
</dbReference>
<comment type="caution">
    <text evidence="2">The sequence shown here is derived from an EMBL/GenBank/DDBJ whole genome shotgun (WGS) entry which is preliminary data.</text>
</comment>
<keyword evidence="1" id="KW-0472">Membrane</keyword>
<evidence type="ECO:0000313" key="2">
    <source>
        <dbReference type="EMBL" id="NMM46102.1"/>
    </source>
</evidence>
<evidence type="ECO:0000313" key="3">
    <source>
        <dbReference type="Proteomes" id="UP000539372"/>
    </source>
</evidence>
<sequence length="176" mass="19857">MSVRNTANLLLVLAIVVILMRLAEPLFIRVLHDAQAVQPNGILLVNDYWTLPTLERIVVAVVSMAPRLIFIWVAFQVIRLCREFRSGEVFTLKSVTLFQKAANGVIWLAATKTLEVPVLSGFLGWRGVLSEGYRPDITGIFEILEIDILMMGVFFFLIARIMKQGLELKAEQELTI</sequence>
<proteinExistence type="predicted"/>
<dbReference type="RefSeq" id="WP_169626491.1">
    <property type="nucleotide sequence ID" value="NZ_JABBNT010000005.1"/>
</dbReference>
<protein>
    <submittedName>
        <fullName evidence="2">DUF2975 domain-containing protein</fullName>
    </submittedName>
</protein>
<dbReference type="EMBL" id="JABBNT010000005">
    <property type="protein sequence ID" value="NMM46102.1"/>
    <property type="molecule type" value="Genomic_DNA"/>
</dbReference>
<dbReference type="InterPro" id="IPR021354">
    <property type="entry name" value="DUF2975"/>
</dbReference>
<feature type="transmembrane region" description="Helical" evidence="1">
    <location>
        <begin position="101"/>
        <end position="125"/>
    </location>
</feature>
<keyword evidence="1" id="KW-1133">Transmembrane helix</keyword>
<keyword evidence="1" id="KW-0812">Transmembrane</keyword>
<keyword evidence="3" id="KW-1185">Reference proteome</keyword>
<evidence type="ECO:0000256" key="1">
    <source>
        <dbReference type="SAM" id="Phobius"/>
    </source>
</evidence>
<dbReference type="AlphaFoldDB" id="A0A7Y0HHP8"/>
<organism evidence="2 3">
    <name type="scientific">Pacificispira spongiicola</name>
    <dbReference type="NCBI Taxonomy" id="2729598"/>
    <lineage>
        <taxon>Bacteria</taxon>
        <taxon>Pseudomonadati</taxon>
        <taxon>Pseudomonadota</taxon>
        <taxon>Alphaproteobacteria</taxon>
        <taxon>Rhodospirillales</taxon>
        <taxon>Rhodospirillaceae</taxon>
        <taxon>Pacificispira</taxon>
    </lineage>
</organism>
<reference evidence="2 3" key="1">
    <citation type="submission" date="2020-04" db="EMBL/GenBank/DDBJ databases">
        <title>Rhodospirillaceae bacterium KN72 isolated from deep sea.</title>
        <authorList>
            <person name="Zhang D.-C."/>
        </authorList>
    </citation>
    <scope>NUCLEOTIDE SEQUENCE [LARGE SCALE GENOMIC DNA]</scope>
    <source>
        <strain evidence="2 3">KN72</strain>
    </source>
</reference>
<feature type="transmembrane region" description="Helical" evidence="1">
    <location>
        <begin position="57"/>
        <end position="80"/>
    </location>
</feature>
<name>A0A7Y0HHP8_9PROT</name>
<dbReference type="Proteomes" id="UP000539372">
    <property type="component" value="Unassembled WGS sequence"/>
</dbReference>
<feature type="transmembrane region" description="Helical" evidence="1">
    <location>
        <begin position="137"/>
        <end position="159"/>
    </location>
</feature>
<gene>
    <name evidence="2" type="ORF">HH303_16535</name>
</gene>